<proteinExistence type="inferred from homology"/>
<dbReference type="EMBL" id="PVYX01000002">
    <property type="protein sequence ID" value="PRX55140.1"/>
    <property type="molecule type" value="Genomic_DNA"/>
</dbReference>
<organism evidence="3 4">
    <name type="scientific">Flagellimonas meridianipacifica</name>
    <dbReference type="NCBI Taxonomy" id="1080225"/>
    <lineage>
        <taxon>Bacteria</taxon>
        <taxon>Pseudomonadati</taxon>
        <taxon>Bacteroidota</taxon>
        <taxon>Flavobacteriia</taxon>
        <taxon>Flavobacteriales</taxon>
        <taxon>Flavobacteriaceae</taxon>
        <taxon>Flagellimonas</taxon>
    </lineage>
</organism>
<dbReference type="InterPro" id="IPR011008">
    <property type="entry name" value="Dimeric_a/b-barrel"/>
</dbReference>
<feature type="domain" description="YCII-related" evidence="2">
    <location>
        <begin position="50"/>
        <end position="111"/>
    </location>
</feature>
<dbReference type="Pfam" id="PF03795">
    <property type="entry name" value="YCII"/>
    <property type="match status" value="1"/>
</dbReference>
<sequence length="125" mass="14388">MNRYFSFLLIWVLPIIVCLGQTEGETKVFAMIYTPGENWNYEITFDQQPFFNAHSKHIQKLRKEGSIVIGGRYSDKGFMLLRAKDSIKAVTIVEKDPSVTNGIFDVELFEFSTFYSGCLQNKKSN</sequence>
<evidence type="ECO:0000256" key="1">
    <source>
        <dbReference type="ARBA" id="ARBA00007689"/>
    </source>
</evidence>
<comment type="caution">
    <text evidence="3">The sequence shown here is derived from an EMBL/GenBank/DDBJ whole genome shotgun (WGS) entry which is preliminary data.</text>
</comment>
<dbReference type="Proteomes" id="UP000237640">
    <property type="component" value="Unassembled WGS sequence"/>
</dbReference>
<protein>
    <submittedName>
        <fullName evidence="3">YCII-related domain-containing protein</fullName>
    </submittedName>
</protein>
<evidence type="ECO:0000313" key="3">
    <source>
        <dbReference type="EMBL" id="PRX55140.1"/>
    </source>
</evidence>
<dbReference type="InterPro" id="IPR005545">
    <property type="entry name" value="YCII"/>
</dbReference>
<evidence type="ECO:0000313" key="4">
    <source>
        <dbReference type="Proteomes" id="UP000237640"/>
    </source>
</evidence>
<dbReference type="RefSeq" id="WP_106146787.1">
    <property type="nucleotide sequence ID" value="NZ_PVYX01000002.1"/>
</dbReference>
<keyword evidence="4" id="KW-1185">Reference proteome</keyword>
<name>A0A2T0MCC5_9FLAO</name>
<dbReference type="AlphaFoldDB" id="A0A2T0MCC5"/>
<accession>A0A2T0MCC5</accession>
<reference evidence="3 4" key="1">
    <citation type="submission" date="2018-03" db="EMBL/GenBank/DDBJ databases">
        <title>Genomic Encyclopedia of Archaeal and Bacterial Type Strains, Phase II (KMG-II): from individual species to whole genera.</title>
        <authorList>
            <person name="Goeker M."/>
        </authorList>
    </citation>
    <scope>NUCLEOTIDE SEQUENCE [LARGE SCALE GENOMIC DNA]</scope>
    <source>
        <strain evidence="3 4">DSM 25027</strain>
    </source>
</reference>
<dbReference type="Gene3D" id="3.30.70.1060">
    <property type="entry name" value="Dimeric alpha+beta barrel"/>
    <property type="match status" value="1"/>
</dbReference>
<evidence type="ECO:0000259" key="2">
    <source>
        <dbReference type="Pfam" id="PF03795"/>
    </source>
</evidence>
<gene>
    <name evidence="3" type="ORF">CLV81_3546</name>
</gene>
<dbReference type="OrthoDB" id="1439804at2"/>
<dbReference type="SUPFAM" id="SSF54909">
    <property type="entry name" value="Dimeric alpha+beta barrel"/>
    <property type="match status" value="1"/>
</dbReference>
<comment type="similarity">
    <text evidence="1">Belongs to the YciI family.</text>
</comment>